<name>A0A557SS39_9ARCH</name>
<evidence type="ECO:0000256" key="1">
    <source>
        <dbReference type="SAM" id="Phobius"/>
    </source>
</evidence>
<organism evidence="2 3">
    <name type="scientific">Candidatus Nitrosocosmicus arcticus</name>
    <dbReference type="NCBI Taxonomy" id="2035267"/>
    <lineage>
        <taxon>Archaea</taxon>
        <taxon>Nitrososphaerota</taxon>
        <taxon>Nitrososphaeria</taxon>
        <taxon>Nitrososphaerales</taxon>
        <taxon>Nitrososphaeraceae</taxon>
        <taxon>Candidatus Nitrosocosmicus</taxon>
    </lineage>
</organism>
<gene>
    <name evidence="2" type="ORF">NARC_150014</name>
</gene>
<feature type="transmembrane region" description="Helical" evidence="1">
    <location>
        <begin position="12"/>
        <end position="29"/>
    </location>
</feature>
<proteinExistence type="predicted"/>
<comment type="caution">
    <text evidence="2">The sequence shown here is derived from an EMBL/GenBank/DDBJ whole genome shotgun (WGS) entry which is preliminary data.</text>
</comment>
<evidence type="ECO:0000313" key="2">
    <source>
        <dbReference type="EMBL" id="TVP39420.1"/>
    </source>
</evidence>
<protein>
    <submittedName>
        <fullName evidence="2">Uncharacterized protein</fullName>
    </submittedName>
</protein>
<keyword evidence="1" id="KW-0472">Membrane</keyword>
<dbReference type="RefSeq" id="WP_186434276.1">
    <property type="nucleotide sequence ID" value="NZ_ML675590.1"/>
</dbReference>
<sequence length="47" mass="5117">MVPGLFSVNELDFALGMGLSLVAGFLIGAERENQEVKQQGLEPIVLW</sequence>
<dbReference type="AlphaFoldDB" id="A0A557SS39"/>
<keyword evidence="1" id="KW-1133">Transmembrane helix</keyword>
<dbReference type="Proteomes" id="UP000315289">
    <property type="component" value="Unassembled WGS sequence"/>
</dbReference>
<dbReference type="EMBL" id="VOAH01000015">
    <property type="protein sequence ID" value="TVP39420.1"/>
    <property type="molecule type" value="Genomic_DNA"/>
</dbReference>
<keyword evidence="1" id="KW-0812">Transmembrane</keyword>
<keyword evidence="3" id="KW-1185">Reference proteome</keyword>
<accession>A0A557SS39</accession>
<evidence type="ECO:0000313" key="3">
    <source>
        <dbReference type="Proteomes" id="UP000315289"/>
    </source>
</evidence>
<reference evidence="2 3" key="1">
    <citation type="journal article" date="2019" name="Front. Microbiol.">
        <title>Ammonia Oxidation by the Arctic Terrestrial Thaumarchaeote Candidatus Nitrosocosmicus arcticus Is Stimulated by Increasing Temperatures.</title>
        <authorList>
            <person name="Alves R.J.E."/>
            <person name="Kerou M."/>
            <person name="Zappe A."/>
            <person name="Bittner R."/>
            <person name="Abby S.S."/>
            <person name="Schmidt H.A."/>
            <person name="Pfeifer K."/>
            <person name="Schleper C."/>
        </authorList>
    </citation>
    <scope>NUCLEOTIDE SEQUENCE [LARGE SCALE GENOMIC DNA]</scope>
    <source>
        <strain evidence="2 3">Kfb</strain>
    </source>
</reference>